<accession>A0ABM7MI00</accession>
<sequence>MGTSLFINTPNEIRPDCPNRLGYGTRWEDELPPALKDLVVPPISFDVFKEYELQADRTCGCDATNQPCYCAFRLIQTQLRSDDDEVYFEEPVYAESITSWRLLDERWLICHTTVASFDDAAVQTRFSLSDAMPR</sequence>
<evidence type="ECO:0000313" key="1">
    <source>
        <dbReference type="EMBL" id="BCO25883.1"/>
    </source>
</evidence>
<keyword evidence="2" id="KW-1185">Reference proteome</keyword>
<protein>
    <recommendedName>
        <fullName evidence="3">SnoaL-like domain-containing protein</fullName>
    </recommendedName>
</protein>
<reference evidence="1 2" key="1">
    <citation type="journal article" date="2021" name="Microbiol. Spectr.">
        <title>A Single Bacterium Capable of Oxidation and Reduction of Iron at Circumneutral pH.</title>
        <authorList>
            <person name="Kato S."/>
            <person name="Ohkuma M."/>
        </authorList>
    </citation>
    <scope>NUCLEOTIDE SEQUENCE [LARGE SCALE GENOMIC DNA]</scope>
    <source>
        <strain evidence="1 2">MIZ03</strain>
    </source>
</reference>
<gene>
    <name evidence="1" type="ORF">MIZ03_0762</name>
</gene>
<proteinExistence type="predicted"/>
<dbReference type="Proteomes" id="UP000824366">
    <property type="component" value="Chromosome"/>
</dbReference>
<dbReference type="RefSeq" id="WP_223908369.1">
    <property type="nucleotide sequence ID" value="NZ_AP024238.1"/>
</dbReference>
<organism evidence="1 2">
    <name type="scientific">Rhodoferax lithotrophicus</name>
    <dbReference type="NCBI Taxonomy" id="2798804"/>
    <lineage>
        <taxon>Bacteria</taxon>
        <taxon>Pseudomonadati</taxon>
        <taxon>Pseudomonadota</taxon>
        <taxon>Betaproteobacteria</taxon>
        <taxon>Burkholderiales</taxon>
        <taxon>Comamonadaceae</taxon>
        <taxon>Rhodoferax</taxon>
    </lineage>
</organism>
<name>A0ABM7MI00_9BURK</name>
<evidence type="ECO:0008006" key="3">
    <source>
        <dbReference type="Google" id="ProtNLM"/>
    </source>
</evidence>
<evidence type="ECO:0000313" key="2">
    <source>
        <dbReference type="Proteomes" id="UP000824366"/>
    </source>
</evidence>
<dbReference type="EMBL" id="AP024238">
    <property type="protein sequence ID" value="BCO25883.1"/>
    <property type="molecule type" value="Genomic_DNA"/>
</dbReference>